<dbReference type="Gene3D" id="3.30.470.20">
    <property type="entry name" value="ATP-grasp fold, B domain"/>
    <property type="match status" value="1"/>
</dbReference>
<name>A0A1N7IEM4_9FLAO</name>
<dbReference type="EMBL" id="FTNY01000003">
    <property type="protein sequence ID" value="SIS35544.1"/>
    <property type="molecule type" value="Genomic_DNA"/>
</dbReference>
<evidence type="ECO:0000256" key="3">
    <source>
        <dbReference type="ARBA" id="ARBA00022840"/>
    </source>
</evidence>
<dbReference type="AlphaFoldDB" id="A0A1N7IEM4"/>
<proteinExistence type="predicted"/>
<evidence type="ECO:0000256" key="4">
    <source>
        <dbReference type="PROSITE-ProRule" id="PRU00409"/>
    </source>
</evidence>
<dbReference type="GO" id="GO:0046872">
    <property type="term" value="F:metal ion binding"/>
    <property type="evidence" value="ECO:0007669"/>
    <property type="project" value="InterPro"/>
</dbReference>
<dbReference type="GO" id="GO:0016874">
    <property type="term" value="F:ligase activity"/>
    <property type="evidence" value="ECO:0007669"/>
    <property type="project" value="UniProtKB-KW"/>
</dbReference>
<accession>A0A1N7IEM4</accession>
<feature type="domain" description="ATP-grasp" evidence="5">
    <location>
        <begin position="114"/>
        <end position="306"/>
    </location>
</feature>
<organism evidence="6 7">
    <name type="scientific">Chryseobacterium shigense</name>
    <dbReference type="NCBI Taxonomy" id="297244"/>
    <lineage>
        <taxon>Bacteria</taxon>
        <taxon>Pseudomonadati</taxon>
        <taxon>Bacteroidota</taxon>
        <taxon>Flavobacteriia</taxon>
        <taxon>Flavobacteriales</taxon>
        <taxon>Weeksellaceae</taxon>
        <taxon>Chryseobacterium group</taxon>
        <taxon>Chryseobacterium</taxon>
    </lineage>
</organism>
<keyword evidence="3 4" id="KW-0067">ATP-binding</keyword>
<dbReference type="Gene3D" id="3.40.50.20">
    <property type="match status" value="1"/>
</dbReference>
<dbReference type="Proteomes" id="UP000186373">
    <property type="component" value="Unassembled WGS sequence"/>
</dbReference>
<dbReference type="PANTHER" id="PTHR43585">
    <property type="entry name" value="FUMIPYRROLE BIOSYNTHESIS PROTEIN C"/>
    <property type="match status" value="1"/>
</dbReference>
<reference evidence="7" key="1">
    <citation type="submission" date="2017-01" db="EMBL/GenBank/DDBJ databases">
        <authorList>
            <person name="Varghese N."/>
            <person name="Submissions S."/>
        </authorList>
    </citation>
    <scope>NUCLEOTIDE SEQUENCE [LARGE SCALE GENOMIC DNA]</scope>
    <source>
        <strain evidence="7">DSM 17126</strain>
    </source>
</reference>
<dbReference type="PANTHER" id="PTHR43585:SF2">
    <property type="entry name" value="ATP-GRASP ENZYME FSQD"/>
    <property type="match status" value="1"/>
</dbReference>
<sequence length="381" mass="42407">MIKKSYNKKIAILGASYLQLPLVQKAKENGLEVHCFAWDDGRAVCKDIADYFYDISVLEKELILAECEKIGIHGILTIATDICIPTISYVANHLKLSGNSIECSLLTTNKSLMRKCFEENGIESPKSITVSEFKPEDFESLIYPVIIKPSDRSGSLGVIKASSLEECKKAIENAVSASFSKTCVVEEFVAGKEVSVETVSFKGDHRIITITDKEITREPYFVELAHHQPSAFSAEIKNKIHEISYSILKATHVENGASHIELMITDQGKVYPIEIGSRMGGDFIGSDLVPLSTGLDYMQAVLDIALDQYILPESIQSTAFSGVYFLSKETEFLLPVISSDKEEHYIVKRELLSDHLKPAHSSNDRSGYLIYKSDHKVILEK</sequence>
<dbReference type="GO" id="GO:0005524">
    <property type="term" value="F:ATP binding"/>
    <property type="evidence" value="ECO:0007669"/>
    <property type="project" value="UniProtKB-UniRule"/>
</dbReference>
<dbReference type="Gene3D" id="3.30.1490.20">
    <property type="entry name" value="ATP-grasp fold, A domain"/>
    <property type="match status" value="1"/>
</dbReference>
<keyword evidence="7" id="KW-1185">Reference proteome</keyword>
<evidence type="ECO:0000256" key="1">
    <source>
        <dbReference type="ARBA" id="ARBA00022598"/>
    </source>
</evidence>
<gene>
    <name evidence="6" type="ORF">SAMN05421639_103320</name>
</gene>
<dbReference type="OrthoDB" id="9803907at2"/>
<evidence type="ECO:0000313" key="7">
    <source>
        <dbReference type="Proteomes" id="UP000186373"/>
    </source>
</evidence>
<dbReference type="InterPro" id="IPR011761">
    <property type="entry name" value="ATP-grasp"/>
</dbReference>
<keyword evidence="2 4" id="KW-0547">Nucleotide-binding</keyword>
<dbReference type="Pfam" id="PF13535">
    <property type="entry name" value="ATP-grasp_4"/>
    <property type="match status" value="1"/>
</dbReference>
<dbReference type="InterPro" id="IPR052032">
    <property type="entry name" value="ATP-dep_AA_Ligase"/>
</dbReference>
<evidence type="ECO:0000313" key="6">
    <source>
        <dbReference type="EMBL" id="SIS35544.1"/>
    </source>
</evidence>
<protein>
    <submittedName>
        <fullName evidence="6">Biotin carboxylase</fullName>
    </submittedName>
</protein>
<dbReference type="PROSITE" id="PS50975">
    <property type="entry name" value="ATP_GRASP"/>
    <property type="match status" value="1"/>
</dbReference>
<keyword evidence="1" id="KW-0436">Ligase</keyword>
<dbReference type="SUPFAM" id="SSF56059">
    <property type="entry name" value="Glutathione synthetase ATP-binding domain-like"/>
    <property type="match status" value="1"/>
</dbReference>
<evidence type="ECO:0000256" key="2">
    <source>
        <dbReference type="ARBA" id="ARBA00022741"/>
    </source>
</evidence>
<dbReference type="InterPro" id="IPR013815">
    <property type="entry name" value="ATP_grasp_subdomain_1"/>
</dbReference>
<evidence type="ECO:0000259" key="5">
    <source>
        <dbReference type="PROSITE" id="PS50975"/>
    </source>
</evidence>
<dbReference type="RefSeq" id="WP_076507168.1">
    <property type="nucleotide sequence ID" value="NZ_FTNY01000003.1"/>
</dbReference>